<evidence type="ECO:0000256" key="3">
    <source>
        <dbReference type="ARBA" id="ARBA00022679"/>
    </source>
</evidence>
<dbReference type="Gene3D" id="1.10.510.10">
    <property type="entry name" value="Transferase(Phosphotransferase) domain 1"/>
    <property type="match status" value="2"/>
</dbReference>
<feature type="compositionally biased region" description="Polar residues" evidence="12">
    <location>
        <begin position="60"/>
        <end position="76"/>
    </location>
</feature>
<reference evidence="16 17" key="1">
    <citation type="submission" date="2012-08" db="EMBL/GenBank/DDBJ databases">
        <title>Oryza genome evolution.</title>
        <authorList>
            <person name="Wing R.A."/>
        </authorList>
    </citation>
    <scope>NUCLEOTIDE SEQUENCE</scope>
</reference>
<keyword evidence="4 13" id="KW-0812">Transmembrane</keyword>
<feature type="binding site" evidence="11">
    <location>
        <position position="446"/>
    </location>
    <ligand>
        <name>ATP</name>
        <dbReference type="ChEBI" id="CHEBI:30616"/>
    </ligand>
</feature>
<evidence type="ECO:0000313" key="16">
    <source>
        <dbReference type="EnsemblPlants" id="LPERR02G30210.1"/>
    </source>
</evidence>
<keyword evidence="3" id="KW-0808">Transferase</keyword>
<keyword evidence="8 11" id="KW-0067">ATP-binding</keyword>
<evidence type="ECO:0000256" key="6">
    <source>
        <dbReference type="ARBA" id="ARBA00022741"/>
    </source>
</evidence>
<accession>A0A0D9VMF4</accession>
<sequence>MTRLHLQTIALAVLLLRLAPLTPTASAQQPPDCPAKCGDINIPYPFGIGAGCAPRLQPHPLSSTPHHVNPSATHNQPIPRRRQAIALFNTKRECYNSNEGLVSQNDPTTTSMNLTGSTAYRFSAARNRFVALGCPNLGYFIDSTGCYVSGCTSVCRPAQWNADKPGRCTGVGCCHSSIPLGIDLFEPYILGIRRDDDRRFSTFRDNTTACRYVFLVEDKWIERTYRDRVDFNRTDDFAVPVVLDWAIRNIHNCSAAKRNATDYACQSKFSECFDTRDGEGYRCRCSIGYEGNPYLDGGCKEEYPCHGVCRNSPGNYTCECPPGTRGDATVKNGCRQKDNFTLAVKIVTGVSVGVFLSVFMCFWLYLGIQKRKLITTKQNFFEQNGGVLLKQQMCFIGGTSGFRIFSTVELEKATNSFAADRVLGHGGHGVVYKGILKDNTVVAIKKAKMTEEVQTKEFAREMFILSQLNHRNVVKLLGCCLEVEVPMLVYEYVSNGTLYHYIHGKNPKADIPLDTRLRIAAESDEALSYMHSSASPPILHGDVKTANILLDDKLNTKVSDFGASKLAPTDESEIATLVQGTCGYLDPEYMITCQLTEKSDVYSFGVVLLELLTRRKALYLDRPEEQRSLVSCFTTAVKVGRLQELMDDQVRNEMSDEILKDIAQLLMLCLSMNGNERPMMKEVAESLEMLRRYRKHPQIRAEGNLEESQSLLEDYQFRQQDILDLEEGSTYTGGAGGFKIFSKEELEKATDSFAPDRVLGRGGHGVVYKGILEDKAVVAIKKSKMMEEAHTTEFAREMFILSQINHKNVVKLLGCCLEVEVPMLVYEFVSNGTLHHYIHGNALDAIISLDSRLRIAAESAEALSYMHSSASPPILHGDVKSANILLDDKFTAKVSDFGTSKLAPTDEFEIATLVQGTCGYLDPEYLMTCQLTDKSDVYSFGVVLLELLTRKKALYFDGPEEDRSLVSCFIAAVREGRHGDLVDNQVRKEMTTEILQEITHLVMQCVSMSGEERPKMKEVAERLEILRRYQQHPWDKGDGNPEEKQSLLGMEQINVDHKFRYHDDYDPEDPA</sequence>
<keyword evidence="9 13" id="KW-1133">Transmembrane helix</keyword>
<evidence type="ECO:0000256" key="13">
    <source>
        <dbReference type="SAM" id="Phobius"/>
    </source>
</evidence>
<evidence type="ECO:0000256" key="5">
    <source>
        <dbReference type="ARBA" id="ARBA00022729"/>
    </source>
</evidence>
<evidence type="ECO:0000256" key="11">
    <source>
        <dbReference type="PROSITE-ProRule" id="PRU10141"/>
    </source>
</evidence>
<dbReference type="FunFam" id="2.10.25.10:FF:000355">
    <property type="entry name" value="Wall-associated receptor kinase 3"/>
    <property type="match status" value="1"/>
</dbReference>
<name>A0A0D9VMF4_9ORYZ</name>
<feature type="domain" description="Protein kinase" evidence="15">
    <location>
        <begin position="753"/>
        <end position="1035"/>
    </location>
</feature>
<dbReference type="SUPFAM" id="SSF56112">
    <property type="entry name" value="Protein kinase-like (PK-like)"/>
    <property type="match status" value="2"/>
</dbReference>
<dbReference type="CDD" id="cd14066">
    <property type="entry name" value="STKc_IRAK"/>
    <property type="match status" value="2"/>
</dbReference>
<dbReference type="PANTHER" id="PTHR27005:SF394">
    <property type="entry name" value="OS02G0808100 PROTEIN"/>
    <property type="match status" value="1"/>
</dbReference>
<dbReference type="GO" id="GO:0007166">
    <property type="term" value="P:cell surface receptor signaling pathway"/>
    <property type="evidence" value="ECO:0007669"/>
    <property type="project" value="InterPro"/>
</dbReference>
<keyword evidence="2" id="KW-0723">Serine/threonine-protein kinase</keyword>
<dbReference type="GO" id="GO:0005886">
    <property type="term" value="C:plasma membrane"/>
    <property type="evidence" value="ECO:0007669"/>
    <property type="project" value="TreeGrafter"/>
</dbReference>
<protein>
    <recommendedName>
        <fullName evidence="15">Protein kinase domain-containing protein</fullName>
    </recommendedName>
</protein>
<dbReference type="Pfam" id="PF07714">
    <property type="entry name" value="PK_Tyr_Ser-Thr"/>
    <property type="match status" value="2"/>
</dbReference>
<organism evidence="16 17">
    <name type="scientific">Leersia perrieri</name>
    <dbReference type="NCBI Taxonomy" id="77586"/>
    <lineage>
        <taxon>Eukaryota</taxon>
        <taxon>Viridiplantae</taxon>
        <taxon>Streptophyta</taxon>
        <taxon>Embryophyta</taxon>
        <taxon>Tracheophyta</taxon>
        <taxon>Spermatophyta</taxon>
        <taxon>Magnoliopsida</taxon>
        <taxon>Liliopsida</taxon>
        <taxon>Poales</taxon>
        <taxon>Poaceae</taxon>
        <taxon>BOP clade</taxon>
        <taxon>Oryzoideae</taxon>
        <taxon>Oryzeae</taxon>
        <taxon>Oryzinae</taxon>
        <taxon>Leersia</taxon>
    </lineage>
</organism>
<keyword evidence="17" id="KW-1185">Reference proteome</keyword>
<dbReference type="FunFam" id="1.10.510.10:FF:000084">
    <property type="entry name" value="Wall-associated receptor kinase 2"/>
    <property type="match status" value="2"/>
</dbReference>
<evidence type="ECO:0000256" key="4">
    <source>
        <dbReference type="ARBA" id="ARBA00022692"/>
    </source>
</evidence>
<dbReference type="InterPro" id="IPR001245">
    <property type="entry name" value="Ser-Thr/Tyr_kinase_cat_dom"/>
</dbReference>
<dbReference type="Gramene" id="LPERR02G30210.1">
    <property type="protein sequence ID" value="LPERR02G30210.1"/>
    <property type="gene ID" value="LPERR02G30210"/>
</dbReference>
<dbReference type="InterPro" id="IPR011009">
    <property type="entry name" value="Kinase-like_dom_sf"/>
</dbReference>
<dbReference type="Gene3D" id="3.30.200.20">
    <property type="entry name" value="Phosphorylase Kinase, domain 1"/>
    <property type="match status" value="2"/>
</dbReference>
<dbReference type="SUPFAM" id="SSF57184">
    <property type="entry name" value="Growth factor receptor domain"/>
    <property type="match status" value="1"/>
</dbReference>
<feature type="transmembrane region" description="Helical" evidence="13">
    <location>
        <begin position="342"/>
        <end position="366"/>
    </location>
</feature>
<dbReference type="InterPro" id="IPR045274">
    <property type="entry name" value="WAK-like"/>
</dbReference>
<evidence type="ECO:0000256" key="9">
    <source>
        <dbReference type="ARBA" id="ARBA00022989"/>
    </source>
</evidence>
<dbReference type="InterPro" id="IPR000719">
    <property type="entry name" value="Prot_kinase_dom"/>
</dbReference>
<dbReference type="PROSITE" id="PS00108">
    <property type="entry name" value="PROTEIN_KINASE_ST"/>
    <property type="match status" value="2"/>
</dbReference>
<dbReference type="PANTHER" id="PTHR27005">
    <property type="entry name" value="WALL-ASSOCIATED RECEPTOR KINASE-LIKE 21"/>
    <property type="match status" value="1"/>
</dbReference>
<dbReference type="InterPro" id="IPR009030">
    <property type="entry name" value="Growth_fac_rcpt_cys_sf"/>
</dbReference>
<evidence type="ECO:0000256" key="7">
    <source>
        <dbReference type="ARBA" id="ARBA00022777"/>
    </source>
</evidence>
<evidence type="ECO:0000256" key="14">
    <source>
        <dbReference type="SAM" id="SignalP"/>
    </source>
</evidence>
<dbReference type="HOGENOM" id="CLU_000288_43_5_1"/>
<evidence type="ECO:0000256" key="12">
    <source>
        <dbReference type="SAM" id="MobiDB-lite"/>
    </source>
</evidence>
<feature type="region of interest" description="Disordered" evidence="12">
    <location>
        <begin position="59"/>
        <end position="80"/>
    </location>
</feature>
<dbReference type="PROSITE" id="PS00107">
    <property type="entry name" value="PROTEIN_KINASE_ATP"/>
    <property type="match status" value="2"/>
</dbReference>
<dbReference type="Gene3D" id="2.10.25.10">
    <property type="entry name" value="Laminin"/>
    <property type="match status" value="1"/>
</dbReference>
<reference evidence="17" key="2">
    <citation type="submission" date="2013-12" db="EMBL/GenBank/DDBJ databases">
        <authorList>
            <person name="Yu Y."/>
            <person name="Lee S."/>
            <person name="de Baynast K."/>
            <person name="Wissotski M."/>
            <person name="Liu L."/>
            <person name="Talag J."/>
            <person name="Goicoechea J."/>
            <person name="Angelova A."/>
            <person name="Jetty R."/>
            <person name="Kudrna D."/>
            <person name="Golser W."/>
            <person name="Rivera L."/>
            <person name="Zhang J."/>
            <person name="Wing R."/>
        </authorList>
    </citation>
    <scope>NUCLEOTIDE SEQUENCE</scope>
</reference>
<dbReference type="eggNOG" id="ENOG502QQPF">
    <property type="taxonomic scope" value="Eukaryota"/>
</dbReference>
<comment type="subcellular location">
    <subcellularLocation>
        <location evidence="1">Membrane</location>
        <topology evidence="1">Single-pass type I membrane protein</topology>
    </subcellularLocation>
</comment>
<dbReference type="AlphaFoldDB" id="A0A0D9VMF4"/>
<keyword evidence="6 11" id="KW-0547">Nucleotide-binding</keyword>
<evidence type="ECO:0000256" key="2">
    <source>
        <dbReference type="ARBA" id="ARBA00022527"/>
    </source>
</evidence>
<evidence type="ECO:0000259" key="15">
    <source>
        <dbReference type="PROSITE" id="PS50011"/>
    </source>
</evidence>
<evidence type="ECO:0000256" key="8">
    <source>
        <dbReference type="ARBA" id="ARBA00022840"/>
    </source>
</evidence>
<feature type="signal peptide" evidence="14">
    <location>
        <begin position="1"/>
        <end position="27"/>
    </location>
</feature>
<evidence type="ECO:0000256" key="1">
    <source>
        <dbReference type="ARBA" id="ARBA00004479"/>
    </source>
</evidence>
<evidence type="ECO:0000313" key="17">
    <source>
        <dbReference type="Proteomes" id="UP000032180"/>
    </source>
</evidence>
<reference evidence="16" key="3">
    <citation type="submission" date="2015-04" db="UniProtKB">
        <authorList>
            <consortium name="EnsemblPlants"/>
        </authorList>
    </citation>
    <scope>IDENTIFICATION</scope>
</reference>
<feature type="binding site" evidence="11">
    <location>
        <position position="782"/>
    </location>
    <ligand>
        <name>ATP</name>
        <dbReference type="ChEBI" id="CHEBI:30616"/>
    </ligand>
</feature>
<keyword evidence="5 14" id="KW-0732">Signal</keyword>
<dbReference type="GO" id="GO:0004674">
    <property type="term" value="F:protein serine/threonine kinase activity"/>
    <property type="evidence" value="ECO:0007669"/>
    <property type="project" value="UniProtKB-KW"/>
</dbReference>
<dbReference type="PROSITE" id="PS50011">
    <property type="entry name" value="PROTEIN_KINASE_DOM"/>
    <property type="match status" value="2"/>
</dbReference>
<proteinExistence type="predicted"/>
<feature type="chain" id="PRO_5002347835" description="Protein kinase domain-containing protein" evidence="14">
    <location>
        <begin position="28"/>
        <end position="1071"/>
    </location>
</feature>
<keyword evidence="10 13" id="KW-0472">Membrane</keyword>
<dbReference type="STRING" id="77586.A0A0D9VMF4"/>
<dbReference type="GO" id="GO:0005524">
    <property type="term" value="F:ATP binding"/>
    <property type="evidence" value="ECO:0007669"/>
    <property type="project" value="UniProtKB-UniRule"/>
</dbReference>
<dbReference type="FunFam" id="3.30.200.20:FF:000043">
    <property type="entry name" value="Wall-associated receptor kinase 2"/>
    <property type="match status" value="2"/>
</dbReference>
<dbReference type="InterPro" id="IPR008271">
    <property type="entry name" value="Ser/Thr_kinase_AS"/>
</dbReference>
<dbReference type="InterPro" id="IPR017441">
    <property type="entry name" value="Protein_kinase_ATP_BS"/>
</dbReference>
<evidence type="ECO:0000256" key="10">
    <source>
        <dbReference type="ARBA" id="ARBA00023136"/>
    </source>
</evidence>
<dbReference type="SMART" id="SM00220">
    <property type="entry name" value="S_TKc"/>
    <property type="match status" value="2"/>
</dbReference>
<keyword evidence="7" id="KW-0418">Kinase</keyword>
<dbReference type="Proteomes" id="UP000032180">
    <property type="component" value="Chromosome 2"/>
</dbReference>
<dbReference type="EnsemblPlants" id="LPERR02G30210.1">
    <property type="protein sequence ID" value="LPERR02G30210.1"/>
    <property type="gene ID" value="LPERR02G30210"/>
</dbReference>
<feature type="domain" description="Protein kinase" evidence="15">
    <location>
        <begin position="417"/>
        <end position="699"/>
    </location>
</feature>
<dbReference type="CDD" id="cd00054">
    <property type="entry name" value="EGF_CA"/>
    <property type="match status" value="1"/>
</dbReference>